<comment type="subunit">
    <text evidence="7">Homoheptamer.</text>
</comment>
<keyword evidence="4 7" id="KW-0812">Transmembrane</keyword>
<feature type="domain" description="Mechanosensitive ion channel transmembrane helices 2/3" evidence="10">
    <location>
        <begin position="77"/>
        <end position="118"/>
    </location>
</feature>
<dbReference type="Proteomes" id="UP000605253">
    <property type="component" value="Unassembled WGS sequence"/>
</dbReference>
<evidence type="ECO:0000313" key="11">
    <source>
        <dbReference type="EMBL" id="GGG00971.1"/>
    </source>
</evidence>
<evidence type="ECO:0000256" key="4">
    <source>
        <dbReference type="ARBA" id="ARBA00022692"/>
    </source>
</evidence>
<keyword evidence="5 7" id="KW-1133">Transmembrane helix</keyword>
<keyword evidence="12" id="KW-1185">Reference proteome</keyword>
<keyword evidence="7" id="KW-0407">Ion channel</keyword>
<dbReference type="InterPro" id="IPR045275">
    <property type="entry name" value="MscS_archaea/bacteria_type"/>
</dbReference>
<comment type="caution">
    <text evidence="7">Lacks conserved residue(s) required for the propagation of feature annotation.</text>
</comment>
<feature type="transmembrane region" description="Helical" evidence="7">
    <location>
        <begin position="78"/>
        <end position="97"/>
    </location>
</feature>
<dbReference type="Gene3D" id="3.30.70.100">
    <property type="match status" value="1"/>
</dbReference>
<reference evidence="11" key="2">
    <citation type="submission" date="2020-09" db="EMBL/GenBank/DDBJ databases">
        <authorList>
            <person name="Sun Q."/>
            <person name="Zhou Y."/>
        </authorList>
    </citation>
    <scope>NUCLEOTIDE SEQUENCE</scope>
    <source>
        <strain evidence="11">CGMCC 1.12181</strain>
    </source>
</reference>
<feature type="transmembrane region" description="Helical" evidence="7">
    <location>
        <begin position="103"/>
        <end position="131"/>
    </location>
</feature>
<dbReference type="InterPro" id="IPR023408">
    <property type="entry name" value="MscS_beta-dom_sf"/>
</dbReference>
<feature type="transmembrane region" description="Helical" evidence="7">
    <location>
        <begin position="29"/>
        <end position="47"/>
    </location>
</feature>
<protein>
    <recommendedName>
        <fullName evidence="7">Small-conductance mechanosensitive channel</fullName>
    </recommendedName>
</protein>
<name>A0A917FT41_9GAMM</name>
<dbReference type="Pfam" id="PF00924">
    <property type="entry name" value="MS_channel_2nd"/>
    <property type="match status" value="1"/>
</dbReference>
<dbReference type="PROSITE" id="PS01246">
    <property type="entry name" value="UPF0003"/>
    <property type="match status" value="1"/>
</dbReference>
<dbReference type="GO" id="GO:0008381">
    <property type="term" value="F:mechanosensitive monoatomic ion channel activity"/>
    <property type="evidence" value="ECO:0007669"/>
    <property type="project" value="InterPro"/>
</dbReference>
<gene>
    <name evidence="11" type="primary">mscS</name>
    <name evidence="11" type="ORF">GCM10011365_22820</name>
</gene>
<dbReference type="Gene3D" id="2.30.30.60">
    <property type="match status" value="1"/>
</dbReference>
<dbReference type="Pfam" id="PF21088">
    <property type="entry name" value="MS_channel_1st"/>
    <property type="match status" value="1"/>
</dbReference>
<dbReference type="InterPro" id="IPR010920">
    <property type="entry name" value="LSM_dom_sf"/>
</dbReference>
<dbReference type="PANTHER" id="PTHR30221:SF1">
    <property type="entry name" value="SMALL-CONDUCTANCE MECHANOSENSITIVE CHANNEL"/>
    <property type="match status" value="1"/>
</dbReference>
<dbReference type="PANTHER" id="PTHR30221">
    <property type="entry name" value="SMALL-CONDUCTANCE MECHANOSENSITIVE CHANNEL"/>
    <property type="match status" value="1"/>
</dbReference>
<evidence type="ECO:0000256" key="1">
    <source>
        <dbReference type="ARBA" id="ARBA00004651"/>
    </source>
</evidence>
<keyword evidence="6 7" id="KW-0472">Membrane</keyword>
<dbReference type="SUPFAM" id="SSF82861">
    <property type="entry name" value="Mechanosensitive channel protein MscS (YggB), transmembrane region"/>
    <property type="match status" value="1"/>
</dbReference>
<dbReference type="AlphaFoldDB" id="A0A917FT41"/>
<evidence type="ECO:0000259" key="8">
    <source>
        <dbReference type="Pfam" id="PF00924"/>
    </source>
</evidence>
<dbReference type="Pfam" id="PF21082">
    <property type="entry name" value="MS_channel_3rd"/>
    <property type="match status" value="1"/>
</dbReference>
<dbReference type="InterPro" id="IPR049142">
    <property type="entry name" value="MS_channel_1st"/>
</dbReference>
<keyword evidence="7" id="KW-0406">Ion transport</keyword>
<dbReference type="InterPro" id="IPR011014">
    <property type="entry name" value="MscS_channel_TM-2"/>
</dbReference>
<keyword evidence="3" id="KW-1003">Cell membrane</keyword>
<dbReference type="GO" id="GO:0005886">
    <property type="term" value="C:plasma membrane"/>
    <property type="evidence" value="ECO:0007669"/>
    <property type="project" value="UniProtKB-SubCell"/>
</dbReference>
<feature type="domain" description="Mechanosensitive ion channel MscS C-terminal" evidence="9">
    <location>
        <begin position="192"/>
        <end position="271"/>
    </location>
</feature>
<evidence type="ECO:0000259" key="9">
    <source>
        <dbReference type="Pfam" id="PF21082"/>
    </source>
</evidence>
<dbReference type="EMBL" id="BMEO01000013">
    <property type="protein sequence ID" value="GGG00971.1"/>
    <property type="molecule type" value="Genomic_DNA"/>
</dbReference>
<comment type="subcellular location">
    <subcellularLocation>
        <location evidence="7">Cell inner membrane</location>
        <topology evidence="7">Multi-pass membrane protein</topology>
    </subcellularLocation>
    <subcellularLocation>
        <location evidence="1">Cell membrane</location>
        <topology evidence="1">Multi-pass membrane protein</topology>
    </subcellularLocation>
</comment>
<dbReference type="SUPFAM" id="SSF82689">
    <property type="entry name" value="Mechanosensitive channel protein MscS (YggB), C-terminal domain"/>
    <property type="match status" value="1"/>
</dbReference>
<evidence type="ECO:0000313" key="12">
    <source>
        <dbReference type="Proteomes" id="UP000605253"/>
    </source>
</evidence>
<accession>A0A917FT41</accession>
<dbReference type="InterPro" id="IPR049278">
    <property type="entry name" value="MS_channel_C"/>
</dbReference>
<keyword evidence="7" id="KW-0997">Cell inner membrane</keyword>
<reference evidence="11" key="1">
    <citation type="journal article" date="2014" name="Int. J. Syst. Evol. Microbiol.">
        <title>Complete genome sequence of Corynebacterium casei LMG S-19264T (=DSM 44701T), isolated from a smear-ripened cheese.</title>
        <authorList>
            <consortium name="US DOE Joint Genome Institute (JGI-PGF)"/>
            <person name="Walter F."/>
            <person name="Albersmeier A."/>
            <person name="Kalinowski J."/>
            <person name="Ruckert C."/>
        </authorList>
    </citation>
    <scope>NUCLEOTIDE SEQUENCE</scope>
    <source>
        <strain evidence="11">CGMCC 1.12181</strain>
    </source>
</reference>
<evidence type="ECO:0000259" key="10">
    <source>
        <dbReference type="Pfam" id="PF21088"/>
    </source>
</evidence>
<organism evidence="11 12">
    <name type="scientific">Marinicella pacifica</name>
    <dbReference type="NCBI Taxonomy" id="1171543"/>
    <lineage>
        <taxon>Bacteria</taxon>
        <taxon>Pseudomonadati</taxon>
        <taxon>Pseudomonadota</taxon>
        <taxon>Gammaproteobacteria</taxon>
        <taxon>Lysobacterales</taxon>
        <taxon>Marinicellaceae</taxon>
        <taxon>Marinicella</taxon>
    </lineage>
</organism>
<dbReference type="InterPro" id="IPR011066">
    <property type="entry name" value="MscS_channel_C_sf"/>
</dbReference>
<evidence type="ECO:0000256" key="7">
    <source>
        <dbReference type="RuleBase" id="RU369025"/>
    </source>
</evidence>
<evidence type="ECO:0000256" key="2">
    <source>
        <dbReference type="ARBA" id="ARBA00008017"/>
    </source>
</evidence>
<evidence type="ECO:0000256" key="3">
    <source>
        <dbReference type="ARBA" id="ARBA00022475"/>
    </source>
</evidence>
<evidence type="ECO:0000256" key="6">
    <source>
        <dbReference type="ARBA" id="ARBA00023136"/>
    </source>
</evidence>
<sequence>MQEEQAAENVDFLTETKNYLIDLINNPETILPIVKGIVLAILIYWIGKKIARWMSNISSKAVTRSHGDQILSSFVSKIVYYLLLALVIIMALTQLGFQTTSLIAVVGAAGLAIGLALKDSLANFAAGIMLVMFRPFRIGDFVDVADVSGTVKEIKLFSSYLRTTDNKNLIIPNSQIINDVIVNYSAKDTRRIDLVIGVSYDDDIKKAKQILLDTLTAHDKVLSDPEPKVMLNELADSSINFTVRPWVSSDDYWPVRAELLEQIKHNIEAGGCSFPYPQRDIHLFQKSSS</sequence>
<comment type="caution">
    <text evidence="11">The sequence shown here is derived from an EMBL/GenBank/DDBJ whole genome shotgun (WGS) entry which is preliminary data.</text>
</comment>
<dbReference type="RefSeq" id="WP_188365884.1">
    <property type="nucleotide sequence ID" value="NZ_BAABJF010000031.1"/>
</dbReference>
<dbReference type="SUPFAM" id="SSF50182">
    <property type="entry name" value="Sm-like ribonucleoproteins"/>
    <property type="match status" value="1"/>
</dbReference>
<comment type="function">
    <text evidence="7">Mechanosensitive channel that participates in the regulation of osmotic pressure changes within the cell, opening in response to stretch forces in the membrane lipid bilayer, without the need for other proteins. Contributes to normal resistance to hypoosmotic shock. Forms an ion channel of 1.0 nanosiemens conductance with a slight preference for anions.</text>
</comment>
<dbReference type="InterPro" id="IPR006685">
    <property type="entry name" value="MscS_channel_2nd"/>
</dbReference>
<keyword evidence="7" id="KW-0813">Transport</keyword>
<feature type="domain" description="Mechanosensitive ion channel MscS" evidence="8">
    <location>
        <begin position="119"/>
        <end position="185"/>
    </location>
</feature>
<dbReference type="Gene3D" id="1.10.287.1260">
    <property type="match status" value="1"/>
</dbReference>
<dbReference type="InterPro" id="IPR006686">
    <property type="entry name" value="MscS_channel_CS"/>
</dbReference>
<comment type="similarity">
    <text evidence="2 7">Belongs to the MscS (TC 1.A.23) family.</text>
</comment>
<evidence type="ECO:0000256" key="5">
    <source>
        <dbReference type="ARBA" id="ARBA00022989"/>
    </source>
</evidence>
<proteinExistence type="inferred from homology"/>